<name>A0A1R0GTS3_9FUNG</name>
<sequence>MKKREKRIEKTIILTIIISPVGIPAEYLGEKGEIYQPPNNTL</sequence>
<reference evidence="1 2" key="1">
    <citation type="journal article" date="2016" name="Mol. Biol. Evol.">
        <title>Genome-Wide Survey of Gut Fungi (Harpellales) Reveals the First Horizontally Transferred Ubiquitin Gene from a Mosquito Host.</title>
        <authorList>
            <person name="Wang Y."/>
            <person name="White M.M."/>
            <person name="Kvist S."/>
            <person name="Moncalvo J.M."/>
        </authorList>
    </citation>
    <scope>NUCLEOTIDE SEQUENCE [LARGE SCALE GENOMIC DNA]</scope>
    <source>
        <strain evidence="1 2">ALG-7-W6</strain>
    </source>
</reference>
<evidence type="ECO:0000313" key="1">
    <source>
        <dbReference type="EMBL" id="OLY80293.1"/>
    </source>
</evidence>
<accession>A0A1R0GTS3</accession>
<evidence type="ECO:0000313" key="2">
    <source>
        <dbReference type="Proteomes" id="UP000187455"/>
    </source>
</evidence>
<dbReference type="AlphaFoldDB" id="A0A1R0GTS3"/>
<comment type="caution">
    <text evidence="1">The sequence shown here is derived from an EMBL/GenBank/DDBJ whole genome shotgun (WGS) entry which is preliminary data.</text>
</comment>
<protein>
    <submittedName>
        <fullName evidence="1">Uncharacterized protein</fullName>
    </submittedName>
</protein>
<proteinExistence type="predicted"/>
<organism evidence="1 2">
    <name type="scientific">Smittium mucronatum</name>
    <dbReference type="NCBI Taxonomy" id="133383"/>
    <lineage>
        <taxon>Eukaryota</taxon>
        <taxon>Fungi</taxon>
        <taxon>Fungi incertae sedis</taxon>
        <taxon>Zoopagomycota</taxon>
        <taxon>Kickxellomycotina</taxon>
        <taxon>Harpellomycetes</taxon>
        <taxon>Harpellales</taxon>
        <taxon>Legeriomycetaceae</taxon>
        <taxon>Smittium</taxon>
    </lineage>
</organism>
<dbReference type="EMBL" id="LSSL01003594">
    <property type="protein sequence ID" value="OLY80293.1"/>
    <property type="molecule type" value="Genomic_DNA"/>
</dbReference>
<gene>
    <name evidence="1" type="ORF">AYI68_g5611</name>
</gene>
<keyword evidence="2" id="KW-1185">Reference proteome</keyword>
<dbReference type="Proteomes" id="UP000187455">
    <property type="component" value="Unassembled WGS sequence"/>
</dbReference>
<feature type="non-terminal residue" evidence="1">
    <location>
        <position position="42"/>
    </location>
</feature>